<reference evidence="3" key="1">
    <citation type="journal article" date="2019" name="Int. J. Syst. Evol. Microbiol.">
        <title>The Global Catalogue of Microorganisms (GCM) 10K type strain sequencing project: providing services to taxonomists for standard genome sequencing and annotation.</title>
        <authorList>
            <consortium name="The Broad Institute Genomics Platform"/>
            <consortium name="The Broad Institute Genome Sequencing Center for Infectious Disease"/>
            <person name="Wu L."/>
            <person name="Ma J."/>
        </authorList>
    </citation>
    <scope>NUCLEOTIDE SEQUENCE [LARGE SCALE GENOMIC DNA]</scope>
    <source>
        <strain evidence="3">CGMCC 1.13666</strain>
    </source>
</reference>
<organism evidence="2 3">
    <name type="scientific">Halomonas salifodinae</name>
    <dbReference type="NCBI Taxonomy" id="438745"/>
    <lineage>
        <taxon>Bacteria</taxon>
        <taxon>Pseudomonadati</taxon>
        <taxon>Pseudomonadota</taxon>
        <taxon>Gammaproteobacteria</taxon>
        <taxon>Oceanospirillales</taxon>
        <taxon>Halomonadaceae</taxon>
        <taxon>Halomonas</taxon>
    </lineage>
</organism>
<keyword evidence="3" id="KW-1185">Reference proteome</keyword>
<protein>
    <submittedName>
        <fullName evidence="2">Uncharacterized protein</fullName>
    </submittedName>
</protein>
<accession>A0ABW2EZX4</accession>
<feature type="chain" id="PRO_5046164650" evidence="1">
    <location>
        <begin position="19"/>
        <end position="116"/>
    </location>
</feature>
<comment type="caution">
    <text evidence="2">The sequence shown here is derived from an EMBL/GenBank/DDBJ whole genome shotgun (WGS) entry which is preliminary data.</text>
</comment>
<gene>
    <name evidence="2" type="ORF">ACFQH5_12010</name>
</gene>
<feature type="signal peptide" evidence="1">
    <location>
        <begin position="1"/>
        <end position="18"/>
    </location>
</feature>
<proteinExistence type="predicted"/>
<dbReference type="PROSITE" id="PS51257">
    <property type="entry name" value="PROKAR_LIPOPROTEIN"/>
    <property type="match status" value="1"/>
</dbReference>
<evidence type="ECO:0000313" key="2">
    <source>
        <dbReference type="EMBL" id="MFC7090273.1"/>
    </source>
</evidence>
<dbReference type="Proteomes" id="UP001596411">
    <property type="component" value="Unassembled WGS sequence"/>
</dbReference>
<keyword evidence="1" id="KW-0732">Signal</keyword>
<sequence>MKRVWICALTLLLLSACAATPPAAEPRELSLGAPRPAVMTAALNLFTDRGYVALGGDARLGRLEFVRGDDRIRVDALSEGEGSRVGLRGWRNGRALAPHELDPLLVELQAELGLLP</sequence>
<dbReference type="RefSeq" id="WP_346063664.1">
    <property type="nucleotide sequence ID" value="NZ_BAAADR010000021.1"/>
</dbReference>
<evidence type="ECO:0000256" key="1">
    <source>
        <dbReference type="SAM" id="SignalP"/>
    </source>
</evidence>
<evidence type="ECO:0000313" key="3">
    <source>
        <dbReference type="Proteomes" id="UP001596411"/>
    </source>
</evidence>
<name>A0ABW2EZX4_9GAMM</name>
<dbReference type="EMBL" id="JBHSZP010000024">
    <property type="protein sequence ID" value="MFC7090273.1"/>
    <property type="molecule type" value="Genomic_DNA"/>
</dbReference>